<name>A0A426XF79_ENSVE</name>
<evidence type="ECO:0000313" key="1">
    <source>
        <dbReference type="EMBL" id="RRT38114.1"/>
    </source>
</evidence>
<evidence type="ECO:0000313" key="2">
    <source>
        <dbReference type="Proteomes" id="UP000287651"/>
    </source>
</evidence>
<dbReference type="Proteomes" id="UP000287651">
    <property type="component" value="Unassembled WGS sequence"/>
</dbReference>
<dbReference type="EMBL" id="AMZH03021527">
    <property type="protein sequence ID" value="RRT38114.1"/>
    <property type="molecule type" value="Genomic_DNA"/>
</dbReference>
<organism evidence="1 2">
    <name type="scientific">Ensete ventricosum</name>
    <name type="common">Abyssinian banana</name>
    <name type="synonym">Musa ensete</name>
    <dbReference type="NCBI Taxonomy" id="4639"/>
    <lineage>
        <taxon>Eukaryota</taxon>
        <taxon>Viridiplantae</taxon>
        <taxon>Streptophyta</taxon>
        <taxon>Embryophyta</taxon>
        <taxon>Tracheophyta</taxon>
        <taxon>Spermatophyta</taxon>
        <taxon>Magnoliopsida</taxon>
        <taxon>Liliopsida</taxon>
        <taxon>Zingiberales</taxon>
        <taxon>Musaceae</taxon>
        <taxon>Ensete</taxon>
    </lineage>
</organism>
<accession>A0A426XF79</accession>
<protein>
    <submittedName>
        <fullName evidence="1">Uncharacterized protein</fullName>
    </submittedName>
</protein>
<sequence length="120" mass="13986">MLSPRRCVFTTAALMLPRHCCCRFDNAIALPLPLPLLFPSSSFFFFLHFFLLPSFSLPPLFLHYPFHFSLFFFLAEPPVCTGVPCVDTPVQTGMYHSDKLPKRVRYPKRQPLVQYVLREF</sequence>
<reference evidence="1 2" key="1">
    <citation type="journal article" date="2014" name="Agronomy (Basel)">
        <title>A Draft Genome Sequence for Ensete ventricosum, the Drought-Tolerant Tree Against Hunger.</title>
        <authorList>
            <person name="Harrison J."/>
            <person name="Moore K.A."/>
            <person name="Paszkiewicz K."/>
            <person name="Jones T."/>
            <person name="Grant M."/>
            <person name="Ambacheew D."/>
            <person name="Muzemil S."/>
            <person name="Studholme D.J."/>
        </authorList>
    </citation>
    <scope>NUCLEOTIDE SEQUENCE [LARGE SCALE GENOMIC DNA]</scope>
</reference>
<gene>
    <name evidence="1" type="ORF">B296_00051122</name>
</gene>
<comment type="caution">
    <text evidence="1">The sequence shown here is derived from an EMBL/GenBank/DDBJ whole genome shotgun (WGS) entry which is preliminary data.</text>
</comment>
<dbReference type="AlphaFoldDB" id="A0A426XF79"/>
<proteinExistence type="predicted"/>